<feature type="region of interest" description="Disordered" evidence="2">
    <location>
        <begin position="1"/>
        <end position="59"/>
    </location>
</feature>
<dbReference type="InterPro" id="IPR036961">
    <property type="entry name" value="Kinesin_motor_dom_sf"/>
</dbReference>
<feature type="compositionally biased region" description="Polar residues" evidence="2">
    <location>
        <begin position="46"/>
        <end position="59"/>
    </location>
</feature>
<dbReference type="InterPro" id="IPR027417">
    <property type="entry name" value="P-loop_NTPase"/>
</dbReference>
<feature type="compositionally biased region" description="Polar residues" evidence="2">
    <location>
        <begin position="1"/>
        <end position="12"/>
    </location>
</feature>
<dbReference type="PRINTS" id="PR00380">
    <property type="entry name" value="KINESINHEAVY"/>
</dbReference>
<dbReference type="InterPro" id="IPR027640">
    <property type="entry name" value="Kinesin-like_fam"/>
</dbReference>
<dbReference type="OrthoDB" id="3176171at2759"/>
<feature type="binding site" evidence="1">
    <location>
        <begin position="145"/>
        <end position="152"/>
    </location>
    <ligand>
        <name>ATP</name>
        <dbReference type="ChEBI" id="CHEBI:30616"/>
    </ligand>
</feature>
<accession>A0A9K3GDZ2</accession>
<gene>
    <name evidence="4" type="ORF">KIPB_001177</name>
</gene>
<evidence type="ECO:0000313" key="5">
    <source>
        <dbReference type="Proteomes" id="UP000265618"/>
    </source>
</evidence>
<dbReference type="GO" id="GO:0003777">
    <property type="term" value="F:microtubule motor activity"/>
    <property type="evidence" value="ECO:0007669"/>
    <property type="project" value="InterPro"/>
</dbReference>
<dbReference type="GO" id="GO:0008017">
    <property type="term" value="F:microtubule binding"/>
    <property type="evidence" value="ECO:0007669"/>
    <property type="project" value="InterPro"/>
</dbReference>
<feature type="region of interest" description="Disordered" evidence="2">
    <location>
        <begin position="73"/>
        <end position="101"/>
    </location>
</feature>
<dbReference type="PROSITE" id="PS50067">
    <property type="entry name" value="KINESIN_MOTOR_2"/>
    <property type="match status" value="1"/>
</dbReference>
<organism evidence="4 5">
    <name type="scientific">Kipferlia bialata</name>
    <dbReference type="NCBI Taxonomy" id="797122"/>
    <lineage>
        <taxon>Eukaryota</taxon>
        <taxon>Metamonada</taxon>
        <taxon>Carpediemonas-like organisms</taxon>
        <taxon>Kipferlia</taxon>
    </lineage>
</organism>
<comment type="similarity">
    <text evidence="1">Belongs to the TRAFAC class myosin-kinesin ATPase superfamily. Kinesin family.</text>
</comment>
<feature type="domain" description="Kinesin motor" evidence="3">
    <location>
        <begin position="24"/>
        <end position="319"/>
    </location>
</feature>
<keyword evidence="1" id="KW-0505">Motor protein</keyword>
<dbReference type="SMART" id="SM00129">
    <property type="entry name" value="KISc"/>
    <property type="match status" value="1"/>
</dbReference>
<evidence type="ECO:0000259" key="3">
    <source>
        <dbReference type="PROSITE" id="PS50067"/>
    </source>
</evidence>
<dbReference type="PANTHER" id="PTHR24115">
    <property type="entry name" value="KINESIN-RELATED"/>
    <property type="match status" value="1"/>
</dbReference>
<dbReference type="EMBL" id="BDIP01000158">
    <property type="protein sequence ID" value="GIQ80384.1"/>
    <property type="molecule type" value="Genomic_DNA"/>
</dbReference>
<dbReference type="Proteomes" id="UP000265618">
    <property type="component" value="Unassembled WGS sequence"/>
</dbReference>
<comment type="caution">
    <text evidence="4">The sequence shown here is derived from an EMBL/GenBank/DDBJ whole genome shotgun (WGS) entry which is preliminary data.</text>
</comment>
<evidence type="ECO:0000256" key="2">
    <source>
        <dbReference type="SAM" id="MobiDB-lite"/>
    </source>
</evidence>
<name>A0A9K3GDZ2_9EUKA</name>
<dbReference type="GO" id="GO:0016887">
    <property type="term" value="F:ATP hydrolysis activity"/>
    <property type="evidence" value="ECO:0007669"/>
    <property type="project" value="TreeGrafter"/>
</dbReference>
<evidence type="ECO:0000313" key="4">
    <source>
        <dbReference type="EMBL" id="GIQ80384.1"/>
    </source>
</evidence>
<dbReference type="Pfam" id="PF00225">
    <property type="entry name" value="Kinesin"/>
    <property type="match status" value="1"/>
</dbReference>
<dbReference type="GO" id="GO:0005524">
    <property type="term" value="F:ATP binding"/>
    <property type="evidence" value="ECO:0007669"/>
    <property type="project" value="UniProtKB-UniRule"/>
</dbReference>
<keyword evidence="1" id="KW-0547">Nucleotide-binding</keyword>
<dbReference type="InterPro" id="IPR001752">
    <property type="entry name" value="Kinesin_motor_dom"/>
</dbReference>
<sequence length="319" mass="34613">MTAPLNPSTNVPPMTKHTPRKETPFKVYIRVKPLGAGGGGGEQTRHQQQGTSSHTLTFNEDTVALREVAAIPVSKEGDSAGPPPWRKGRKKSAPVQGSKPSGTFSYAKQVIQPSQDQADTYDILEIEDLVQAFQDGYNVNFLANGQTGSGKTHCIFGPPTVDWASASSAPDYGILPRAALAILQGLNEAETTLGDTYVLTGSMLETTYSLTGLGDLLDPSLEAYLDNNHDVVGAMQVPLRSREAIMSFISTVEARATRATGMNDTSSRSHCVTQLRLWRHSKRSGKVRLSTFNFLDLAGAERLSEAHDMWENFNKPAHL</sequence>
<proteinExistence type="inferred from homology"/>
<protein>
    <submittedName>
        <fullName evidence="4">Kinesin-like protein</fullName>
    </submittedName>
</protein>
<keyword evidence="1" id="KW-0067">ATP-binding</keyword>
<dbReference type="Gene3D" id="3.40.850.10">
    <property type="entry name" value="Kinesin motor domain"/>
    <property type="match status" value="1"/>
</dbReference>
<dbReference type="SUPFAM" id="SSF52540">
    <property type="entry name" value="P-loop containing nucleoside triphosphate hydrolases"/>
    <property type="match status" value="1"/>
</dbReference>
<dbReference type="GO" id="GO:0007018">
    <property type="term" value="P:microtubule-based movement"/>
    <property type="evidence" value="ECO:0007669"/>
    <property type="project" value="InterPro"/>
</dbReference>
<dbReference type="GO" id="GO:0005871">
    <property type="term" value="C:kinesin complex"/>
    <property type="evidence" value="ECO:0007669"/>
    <property type="project" value="TreeGrafter"/>
</dbReference>
<keyword evidence="5" id="KW-1185">Reference proteome</keyword>
<evidence type="ECO:0000256" key="1">
    <source>
        <dbReference type="PROSITE-ProRule" id="PRU00283"/>
    </source>
</evidence>
<dbReference type="AlphaFoldDB" id="A0A9K3GDZ2"/>
<dbReference type="GO" id="GO:0005874">
    <property type="term" value="C:microtubule"/>
    <property type="evidence" value="ECO:0007669"/>
    <property type="project" value="TreeGrafter"/>
</dbReference>
<reference evidence="4 5" key="1">
    <citation type="journal article" date="2018" name="PLoS ONE">
        <title>The draft genome of Kipferlia bialata reveals reductive genome evolution in fornicate parasites.</title>
        <authorList>
            <person name="Tanifuji G."/>
            <person name="Takabayashi S."/>
            <person name="Kume K."/>
            <person name="Takagi M."/>
            <person name="Nakayama T."/>
            <person name="Kamikawa R."/>
            <person name="Inagaki Y."/>
            <person name="Hashimoto T."/>
        </authorList>
    </citation>
    <scope>NUCLEOTIDE SEQUENCE [LARGE SCALE GENOMIC DNA]</scope>
    <source>
        <strain evidence="4">NY0173</strain>
    </source>
</reference>